<keyword evidence="1" id="KW-0472">Membrane</keyword>
<comment type="caution">
    <text evidence="2">The sequence shown here is derived from an EMBL/GenBank/DDBJ whole genome shotgun (WGS) entry which is preliminary data.</text>
</comment>
<evidence type="ECO:0000256" key="1">
    <source>
        <dbReference type="SAM" id="Phobius"/>
    </source>
</evidence>
<keyword evidence="1" id="KW-1133">Transmembrane helix</keyword>
<keyword evidence="1" id="KW-0812">Transmembrane</keyword>
<dbReference type="RefSeq" id="WP_404604401.1">
    <property type="nucleotide sequence ID" value="NZ_JBIYDN010000002.1"/>
</dbReference>
<name>A0ABW8MAM9_9BURK</name>
<keyword evidence="3" id="KW-1185">Reference proteome</keyword>
<proteinExistence type="predicted"/>
<sequence length="63" mass="6959">MDILMMQADLAKLQAEITRVFEDVQKTNRAQRWLTSLVTACGVLAMGTGLAAVCIQFAKLFLN</sequence>
<evidence type="ECO:0000313" key="3">
    <source>
        <dbReference type="Proteomes" id="UP001620514"/>
    </source>
</evidence>
<reference evidence="2 3" key="2">
    <citation type="submission" date="2024-11" db="EMBL/GenBank/DDBJ databases">
        <title>Using genomics to understand microbial adaptation to soil warming.</title>
        <authorList>
            <person name="Deangelis K.M. PhD."/>
        </authorList>
    </citation>
    <scope>NUCLEOTIDE SEQUENCE [LARGE SCALE GENOMIC DNA]</scope>
    <source>
        <strain evidence="2 3">GAS97</strain>
    </source>
</reference>
<gene>
    <name evidence="2" type="ORF">ABH943_000712</name>
</gene>
<accession>A0ABW8MAM9</accession>
<organism evidence="2 3">
    <name type="scientific">Caballeronia udeis</name>
    <dbReference type="NCBI Taxonomy" id="1232866"/>
    <lineage>
        <taxon>Bacteria</taxon>
        <taxon>Pseudomonadati</taxon>
        <taxon>Pseudomonadota</taxon>
        <taxon>Betaproteobacteria</taxon>
        <taxon>Burkholderiales</taxon>
        <taxon>Burkholderiaceae</taxon>
        <taxon>Caballeronia</taxon>
    </lineage>
</organism>
<reference evidence="2 3" key="1">
    <citation type="submission" date="2024-10" db="EMBL/GenBank/DDBJ databases">
        <authorList>
            <person name="Deangelis K."/>
            <person name="Huntemann M."/>
            <person name="Clum A."/>
            <person name="Wang J."/>
            <person name="Palaniappan K."/>
            <person name="Ritter S."/>
            <person name="Chen I.-M."/>
            <person name="Stamatis D."/>
            <person name="Reddy T."/>
            <person name="O'Malley R."/>
            <person name="Daum C."/>
            <person name="Ng V."/>
            <person name="Ivanova N."/>
            <person name="Kyrpides N."/>
            <person name="Woyke T."/>
        </authorList>
    </citation>
    <scope>NUCLEOTIDE SEQUENCE [LARGE SCALE GENOMIC DNA]</scope>
    <source>
        <strain evidence="2 3">GAS97</strain>
    </source>
</reference>
<dbReference type="Proteomes" id="UP001620514">
    <property type="component" value="Unassembled WGS sequence"/>
</dbReference>
<evidence type="ECO:0000313" key="2">
    <source>
        <dbReference type="EMBL" id="MFK4440706.1"/>
    </source>
</evidence>
<protein>
    <submittedName>
        <fullName evidence="2">Uncharacterized protein</fullName>
    </submittedName>
</protein>
<dbReference type="EMBL" id="JBIYDN010000002">
    <property type="protein sequence ID" value="MFK4440706.1"/>
    <property type="molecule type" value="Genomic_DNA"/>
</dbReference>
<feature type="transmembrane region" description="Helical" evidence="1">
    <location>
        <begin position="33"/>
        <end position="58"/>
    </location>
</feature>